<comment type="caution">
    <text evidence="1">The sequence shown here is derived from an EMBL/GenBank/DDBJ whole genome shotgun (WGS) entry which is preliminary data.</text>
</comment>
<dbReference type="RefSeq" id="WP_161082149.1">
    <property type="nucleotide sequence ID" value="NZ_WWCX01000002.1"/>
</dbReference>
<dbReference type="AlphaFoldDB" id="A0A845GE25"/>
<dbReference type="Proteomes" id="UP000447355">
    <property type="component" value="Unassembled WGS sequence"/>
</dbReference>
<gene>
    <name evidence="1" type="ORF">GTP90_03235</name>
</gene>
<evidence type="ECO:0000313" key="1">
    <source>
        <dbReference type="EMBL" id="MYM92873.1"/>
    </source>
</evidence>
<name>A0A845GE25_9BURK</name>
<organism evidence="1 2">
    <name type="scientific">Duganella vulcania</name>
    <dbReference type="NCBI Taxonomy" id="2692166"/>
    <lineage>
        <taxon>Bacteria</taxon>
        <taxon>Pseudomonadati</taxon>
        <taxon>Pseudomonadota</taxon>
        <taxon>Betaproteobacteria</taxon>
        <taxon>Burkholderiales</taxon>
        <taxon>Oxalobacteraceae</taxon>
        <taxon>Telluria group</taxon>
        <taxon>Duganella</taxon>
    </lineage>
</organism>
<dbReference type="EMBL" id="WWCX01000002">
    <property type="protein sequence ID" value="MYM92873.1"/>
    <property type="molecule type" value="Genomic_DNA"/>
</dbReference>
<sequence>MGSMVNYHVCYKSFEIRSFCTKNEHSKWQGRWEISRQLSRIDSSTVVTVFETPEEAAQNAIAICCQLIDEGRIRNPSLLATGF</sequence>
<proteinExistence type="predicted"/>
<protein>
    <submittedName>
        <fullName evidence="1">Uncharacterized protein</fullName>
    </submittedName>
</protein>
<evidence type="ECO:0000313" key="2">
    <source>
        <dbReference type="Proteomes" id="UP000447355"/>
    </source>
</evidence>
<reference evidence="1" key="1">
    <citation type="submission" date="2019-12" db="EMBL/GenBank/DDBJ databases">
        <title>Novel species isolated from a subtropical stream in China.</title>
        <authorList>
            <person name="Lu H."/>
        </authorList>
    </citation>
    <scope>NUCLEOTIDE SEQUENCE [LARGE SCALE GENOMIC DNA]</scope>
    <source>
        <strain evidence="1">FT81W</strain>
    </source>
</reference>
<accession>A0A845GE25</accession>